<gene>
    <name evidence="2" type="ORF">GCM10009759_47710</name>
</gene>
<keyword evidence="3" id="KW-1185">Reference proteome</keyword>
<feature type="region of interest" description="Disordered" evidence="1">
    <location>
        <begin position="1"/>
        <end position="22"/>
    </location>
</feature>
<evidence type="ECO:0000256" key="1">
    <source>
        <dbReference type="SAM" id="MobiDB-lite"/>
    </source>
</evidence>
<protein>
    <submittedName>
        <fullName evidence="2">Uncharacterized protein</fullName>
    </submittedName>
</protein>
<organism evidence="2 3">
    <name type="scientific">Kitasatospora saccharophila</name>
    <dbReference type="NCBI Taxonomy" id="407973"/>
    <lineage>
        <taxon>Bacteria</taxon>
        <taxon>Bacillati</taxon>
        <taxon>Actinomycetota</taxon>
        <taxon>Actinomycetes</taxon>
        <taxon>Kitasatosporales</taxon>
        <taxon>Streptomycetaceae</taxon>
        <taxon>Kitasatospora</taxon>
    </lineage>
</organism>
<name>A0ABP5IYW1_9ACTN</name>
<dbReference type="EMBL" id="BAAANS010000034">
    <property type="protein sequence ID" value="GAA2108053.1"/>
    <property type="molecule type" value="Genomic_DNA"/>
</dbReference>
<sequence length="63" mass="6330">MGDSSGRLPNGLRADPRVGSLGARSVWPGGRRGLRGGRSVLLAIRQAGFRAGVRTGSGAGTAV</sequence>
<proteinExistence type="predicted"/>
<reference evidence="3" key="1">
    <citation type="journal article" date="2019" name="Int. J. Syst. Evol. Microbiol.">
        <title>The Global Catalogue of Microorganisms (GCM) 10K type strain sequencing project: providing services to taxonomists for standard genome sequencing and annotation.</title>
        <authorList>
            <consortium name="The Broad Institute Genomics Platform"/>
            <consortium name="The Broad Institute Genome Sequencing Center for Infectious Disease"/>
            <person name="Wu L."/>
            <person name="Ma J."/>
        </authorList>
    </citation>
    <scope>NUCLEOTIDE SEQUENCE [LARGE SCALE GENOMIC DNA]</scope>
    <source>
        <strain evidence="3">JCM 14559</strain>
    </source>
</reference>
<evidence type="ECO:0000313" key="3">
    <source>
        <dbReference type="Proteomes" id="UP001500897"/>
    </source>
</evidence>
<dbReference type="Proteomes" id="UP001500897">
    <property type="component" value="Unassembled WGS sequence"/>
</dbReference>
<comment type="caution">
    <text evidence="2">The sequence shown here is derived from an EMBL/GenBank/DDBJ whole genome shotgun (WGS) entry which is preliminary data.</text>
</comment>
<accession>A0ABP5IYW1</accession>
<evidence type="ECO:0000313" key="2">
    <source>
        <dbReference type="EMBL" id="GAA2108053.1"/>
    </source>
</evidence>